<accession>A0AAE0MVN8</accession>
<dbReference type="PANTHER" id="PTHR33620:SF1">
    <property type="entry name" value="UREASE ACCESSORY PROTEIN F"/>
    <property type="match status" value="1"/>
</dbReference>
<comment type="similarity">
    <text evidence="3">Belongs to the UreF family.</text>
</comment>
<evidence type="ECO:0000256" key="3">
    <source>
        <dbReference type="ARBA" id="ARBA00046339"/>
    </source>
</evidence>
<evidence type="ECO:0000313" key="6">
    <source>
        <dbReference type="Proteomes" id="UP001278500"/>
    </source>
</evidence>
<keyword evidence="2" id="KW-0143">Chaperone</keyword>
<evidence type="ECO:0000313" key="5">
    <source>
        <dbReference type="EMBL" id="KAK3351220.1"/>
    </source>
</evidence>
<dbReference type="GO" id="GO:0016151">
    <property type="term" value="F:nickel cation binding"/>
    <property type="evidence" value="ECO:0007669"/>
    <property type="project" value="InterPro"/>
</dbReference>
<comment type="caution">
    <text evidence="5">The sequence shown here is derived from an EMBL/GenBank/DDBJ whole genome shotgun (WGS) entry which is preliminary data.</text>
</comment>
<evidence type="ECO:0000256" key="1">
    <source>
        <dbReference type="ARBA" id="ARBA00022988"/>
    </source>
</evidence>
<reference evidence="5" key="2">
    <citation type="submission" date="2023-06" db="EMBL/GenBank/DDBJ databases">
        <authorList>
            <consortium name="Lawrence Berkeley National Laboratory"/>
            <person name="Haridas S."/>
            <person name="Hensen N."/>
            <person name="Bonometti L."/>
            <person name="Westerberg I."/>
            <person name="Brannstrom I.O."/>
            <person name="Guillou S."/>
            <person name="Cros-Aarteil S."/>
            <person name="Calhoun S."/>
            <person name="Kuo A."/>
            <person name="Mondo S."/>
            <person name="Pangilinan J."/>
            <person name="Riley R."/>
            <person name="Labutti K."/>
            <person name="Andreopoulos B."/>
            <person name="Lipzen A."/>
            <person name="Chen C."/>
            <person name="Yanf M."/>
            <person name="Daum C."/>
            <person name="Ng V."/>
            <person name="Clum A."/>
            <person name="Steindorff A."/>
            <person name="Ohm R."/>
            <person name="Martin F."/>
            <person name="Silar P."/>
            <person name="Natvig D."/>
            <person name="Lalanne C."/>
            <person name="Gautier V."/>
            <person name="Ament-Velasquez S.L."/>
            <person name="Kruys A."/>
            <person name="Hutchinson M.I."/>
            <person name="Powell A.J."/>
            <person name="Barry K."/>
            <person name="Miller A.N."/>
            <person name="Grigoriev I.V."/>
            <person name="Debuchy R."/>
            <person name="Gladieux P."/>
            <person name="Thoren M.H."/>
            <person name="Johannesson H."/>
        </authorList>
    </citation>
    <scope>NUCLEOTIDE SEQUENCE</scope>
    <source>
        <strain evidence="5">CBS 560.94</strain>
    </source>
</reference>
<sequence>MSQSQHGRAISDEAQAIENEIADLERRLAEAKLKQRQAQQQRNSTQESEPNVISFPSPSQTILHSPANHFLLLLSDSALPLGSFAFSSGLESYLAHNKPSSFSPSPSSSKPPRTKPPPPSFTSFLPLSLSSYASTTLPYVLAAHRDPARLASLDDTLDATIVCTVGRRASVAQGRALLSIWERSLSASLPPSSSASAGAAAAAAAILKPFSALLRSAGAAAPTSSSSSVNSSTSTSTGSSSGWNDPPPVSAHLPPLFGAICALVGLSLEQTAYVYLLSHVKALVSAAVRAGMFGPYQAQKTLARRQVQEIIAAVVEREWERGVEEAGQSVPVMDLWVGRHEVLYSRIFNG</sequence>
<dbReference type="InterPro" id="IPR038277">
    <property type="entry name" value="UreF_sf"/>
</dbReference>
<feature type="compositionally biased region" description="Low complexity" evidence="4">
    <location>
        <begin position="221"/>
        <end position="242"/>
    </location>
</feature>
<feature type="compositionally biased region" description="Polar residues" evidence="4">
    <location>
        <begin position="43"/>
        <end position="57"/>
    </location>
</feature>
<gene>
    <name evidence="5" type="ORF">B0H65DRAFT_420554</name>
</gene>
<organism evidence="5 6">
    <name type="scientific">Neurospora tetraspora</name>
    <dbReference type="NCBI Taxonomy" id="94610"/>
    <lineage>
        <taxon>Eukaryota</taxon>
        <taxon>Fungi</taxon>
        <taxon>Dikarya</taxon>
        <taxon>Ascomycota</taxon>
        <taxon>Pezizomycotina</taxon>
        <taxon>Sordariomycetes</taxon>
        <taxon>Sordariomycetidae</taxon>
        <taxon>Sordariales</taxon>
        <taxon>Sordariaceae</taxon>
        <taxon>Neurospora</taxon>
    </lineage>
</organism>
<evidence type="ECO:0000256" key="2">
    <source>
        <dbReference type="ARBA" id="ARBA00023186"/>
    </source>
</evidence>
<proteinExistence type="inferred from homology"/>
<dbReference type="Pfam" id="PF01730">
    <property type="entry name" value="UreF"/>
    <property type="match status" value="1"/>
</dbReference>
<dbReference type="Proteomes" id="UP001278500">
    <property type="component" value="Unassembled WGS sequence"/>
</dbReference>
<keyword evidence="6" id="KW-1185">Reference proteome</keyword>
<dbReference type="EMBL" id="JAUEPP010000002">
    <property type="protein sequence ID" value="KAK3351220.1"/>
    <property type="molecule type" value="Genomic_DNA"/>
</dbReference>
<feature type="compositionally biased region" description="Low complexity" evidence="4">
    <location>
        <begin position="98"/>
        <end position="111"/>
    </location>
</feature>
<dbReference type="Gene3D" id="1.10.4190.10">
    <property type="entry name" value="Urease accessory protein UreF"/>
    <property type="match status" value="1"/>
</dbReference>
<evidence type="ECO:0000256" key="4">
    <source>
        <dbReference type="SAM" id="MobiDB-lite"/>
    </source>
</evidence>
<feature type="region of interest" description="Disordered" evidence="4">
    <location>
        <begin position="97"/>
        <end position="120"/>
    </location>
</feature>
<dbReference type="PANTHER" id="PTHR33620">
    <property type="entry name" value="UREASE ACCESSORY PROTEIN F"/>
    <property type="match status" value="1"/>
</dbReference>
<keyword evidence="1" id="KW-0996">Nickel insertion</keyword>
<dbReference type="HAMAP" id="MF_01385">
    <property type="entry name" value="UreF"/>
    <property type="match status" value="1"/>
</dbReference>
<dbReference type="AlphaFoldDB" id="A0AAE0MVN8"/>
<feature type="region of interest" description="Disordered" evidence="4">
    <location>
        <begin position="32"/>
        <end position="57"/>
    </location>
</feature>
<name>A0AAE0MVN8_9PEZI</name>
<dbReference type="GeneID" id="87861440"/>
<reference evidence="5" key="1">
    <citation type="journal article" date="2023" name="Mol. Phylogenet. Evol.">
        <title>Genome-scale phylogeny and comparative genomics of the fungal order Sordariales.</title>
        <authorList>
            <person name="Hensen N."/>
            <person name="Bonometti L."/>
            <person name="Westerberg I."/>
            <person name="Brannstrom I.O."/>
            <person name="Guillou S."/>
            <person name="Cros-Aarteil S."/>
            <person name="Calhoun S."/>
            <person name="Haridas S."/>
            <person name="Kuo A."/>
            <person name="Mondo S."/>
            <person name="Pangilinan J."/>
            <person name="Riley R."/>
            <person name="LaButti K."/>
            <person name="Andreopoulos B."/>
            <person name="Lipzen A."/>
            <person name="Chen C."/>
            <person name="Yan M."/>
            <person name="Daum C."/>
            <person name="Ng V."/>
            <person name="Clum A."/>
            <person name="Steindorff A."/>
            <person name="Ohm R.A."/>
            <person name="Martin F."/>
            <person name="Silar P."/>
            <person name="Natvig D.O."/>
            <person name="Lalanne C."/>
            <person name="Gautier V."/>
            <person name="Ament-Velasquez S.L."/>
            <person name="Kruys A."/>
            <person name="Hutchinson M.I."/>
            <person name="Powell A.J."/>
            <person name="Barry K."/>
            <person name="Miller A.N."/>
            <person name="Grigoriev I.V."/>
            <person name="Debuchy R."/>
            <person name="Gladieux P."/>
            <person name="Hiltunen Thoren M."/>
            <person name="Johannesson H."/>
        </authorList>
    </citation>
    <scope>NUCLEOTIDE SEQUENCE</scope>
    <source>
        <strain evidence="5">CBS 560.94</strain>
    </source>
</reference>
<protein>
    <submittedName>
        <fullName evidence="5">UreF-domain-containing protein</fullName>
    </submittedName>
</protein>
<feature type="region of interest" description="Disordered" evidence="4">
    <location>
        <begin position="221"/>
        <end position="245"/>
    </location>
</feature>
<dbReference type="RefSeq" id="XP_062684515.1">
    <property type="nucleotide sequence ID" value="XM_062824286.1"/>
</dbReference>
<dbReference type="InterPro" id="IPR002639">
    <property type="entry name" value="UreF"/>
</dbReference>